<protein>
    <recommendedName>
        <fullName evidence="4">Phage integrase family protein</fullName>
    </recommendedName>
</protein>
<evidence type="ECO:0008006" key="4">
    <source>
        <dbReference type="Google" id="ProtNLM"/>
    </source>
</evidence>
<dbReference type="SUPFAM" id="SSF56349">
    <property type="entry name" value="DNA breaking-rejoining enzymes"/>
    <property type="match status" value="1"/>
</dbReference>
<organism evidence="2 3">
    <name type="scientific">Labrys miyagiensis</name>
    <dbReference type="NCBI Taxonomy" id="346912"/>
    <lineage>
        <taxon>Bacteria</taxon>
        <taxon>Pseudomonadati</taxon>
        <taxon>Pseudomonadota</taxon>
        <taxon>Alphaproteobacteria</taxon>
        <taxon>Hyphomicrobiales</taxon>
        <taxon>Xanthobacteraceae</taxon>
        <taxon>Labrys</taxon>
    </lineage>
</organism>
<dbReference type="RefSeq" id="WP_284314535.1">
    <property type="nucleotide sequence ID" value="NZ_BSPC01000051.1"/>
</dbReference>
<gene>
    <name evidence="2" type="ORF">GCM10007874_45130</name>
</gene>
<proteinExistence type="predicted"/>
<sequence>MAALLGLDGGPPRGRAEAAAIATKIGKHTFRATGITAYLKNGGTLEREAAMPNHASTRTTQLYDRRQDEVSLDEVERVLI</sequence>
<accession>A0ABQ6CME6</accession>
<reference evidence="3" key="1">
    <citation type="journal article" date="2019" name="Int. J. Syst. Evol. Microbiol.">
        <title>The Global Catalogue of Microorganisms (GCM) 10K type strain sequencing project: providing services to taxonomists for standard genome sequencing and annotation.</title>
        <authorList>
            <consortium name="The Broad Institute Genomics Platform"/>
            <consortium name="The Broad Institute Genome Sequencing Center for Infectious Disease"/>
            <person name="Wu L."/>
            <person name="Ma J."/>
        </authorList>
    </citation>
    <scope>NUCLEOTIDE SEQUENCE [LARGE SCALE GENOMIC DNA]</scope>
    <source>
        <strain evidence="3">NBRC 101365</strain>
    </source>
</reference>
<dbReference type="EMBL" id="BSPC01000051">
    <property type="protein sequence ID" value="GLS21496.1"/>
    <property type="molecule type" value="Genomic_DNA"/>
</dbReference>
<evidence type="ECO:0000256" key="1">
    <source>
        <dbReference type="ARBA" id="ARBA00023172"/>
    </source>
</evidence>
<dbReference type="Gene3D" id="1.10.443.10">
    <property type="entry name" value="Intergrase catalytic core"/>
    <property type="match status" value="1"/>
</dbReference>
<evidence type="ECO:0000313" key="3">
    <source>
        <dbReference type="Proteomes" id="UP001156882"/>
    </source>
</evidence>
<keyword evidence="3" id="KW-1185">Reference proteome</keyword>
<dbReference type="InterPro" id="IPR013762">
    <property type="entry name" value="Integrase-like_cat_sf"/>
</dbReference>
<dbReference type="Proteomes" id="UP001156882">
    <property type="component" value="Unassembled WGS sequence"/>
</dbReference>
<comment type="caution">
    <text evidence="2">The sequence shown here is derived from an EMBL/GenBank/DDBJ whole genome shotgun (WGS) entry which is preliminary data.</text>
</comment>
<dbReference type="InterPro" id="IPR011010">
    <property type="entry name" value="DNA_brk_join_enz"/>
</dbReference>
<name>A0ABQ6CME6_9HYPH</name>
<keyword evidence="1" id="KW-0233">DNA recombination</keyword>
<evidence type="ECO:0000313" key="2">
    <source>
        <dbReference type="EMBL" id="GLS21496.1"/>
    </source>
</evidence>